<protein>
    <submittedName>
        <fullName evidence="2">Uncharacterized protein</fullName>
    </submittedName>
</protein>
<dbReference type="EMBL" id="LDTC01000044">
    <property type="protein sequence ID" value="KTW14863.1"/>
    <property type="molecule type" value="Genomic_DNA"/>
</dbReference>
<organism evidence="2 3">
    <name type="scientific">Sphingomonas sanguinis</name>
    <dbReference type="NCBI Taxonomy" id="33051"/>
    <lineage>
        <taxon>Bacteria</taxon>
        <taxon>Pseudomonadati</taxon>
        <taxon>Pseudomonadota</taxon>
        <taxon>Alphaproteobacteria</taxon>
        <taxon>Sphingomonadales</taxon>
        <taxon>Sphingomonadaceae</taxon>
        <taxon>Sphingomonas</taxon>
    </lineage>
</organism>
<dbReference type="AlphaFoldDB" id="A0A147JA13"/>
<proteinExistence type="predicted"/>
<reference evidence="2 3" key="1">
    <citation type="journal article" date="2016" name="Front. Microbiol.">
        <title>Genomic Resource of Rice Seed Associated Bacteria.</title>
        <authorList>
            <person name="Midha S."/>
            <person name="Bansal K."/>
            <person name="Sharma S."/>
            <person name="Kumar N."/>
            <person name="Patil P.P."/>
            <person name="Chaudhry V."/>
            <person name="Patil P.B."/>
        </authorList>
    </citation>
    <scope>NUCLEOTIDE SEQUENCE [LARGE SCALE GENOMIC DNA]</scope>
    <source>
        <strain evidence="2 3">NS258</strain>
    </source>
</reference>
<evidence type="ECO:0000256" key="1">
    <source>
        <dbReference type="SAM" id="MobiDB-lite"/>
    </source>
</evidence>
<dbReference type="Proteomes" id="UP000074410">
    <property type="component" value="Unassembled WGS sequence"/>
</dbReference>
<accession>A0A147JA13</accession>
<evidence type="ECO:0000313" key="2">
    <source>
        <dbReference type="EMBL" id="KTW14863.1"/>
    </source>
</evidence>
<comment type="caution">
    <text evidence="2">The sequence shown here is derived from an EMBL/GenBank/DDBJ whole genome shotgun (WGS) entry which is preliminary data.</text>
</comment>
<sequence>MAIDVRNRAARASGTASDQSNGLPARRAVQRADGHVRAYDGTFEGGANSIAVSLYRFDLLCGGRVCNARKHSQSNRPSVQAGIDGVSIDVDGYRIAACSI</sequence>
<name>A0A147JA13_9SPHN</name>
<gene>
    <name evidence="2" type="ORF">NS258_06260</name>
</gene>
<feature type="region of interest" description="Disordered" evidence="1">
    <location>
        <begin position="1"/>
        <end position="27"/>
    </location>
</feature>
<evidence type="ECO:0000313" key="3">
    <source>
        <dbReference type="Proteomes" id="UP000074410"/>
    </source>
</evidence>